<feature type="transmembrane region" description="Helical" evidence="1">
    <location>
        <begin position="32"/>
        <end position="51"/>
    </location>
</feature>
<sequence length="73" mass="9077">MVIYTKIVAYMQIFVLLFWFGDGFVRIDLKKIIFWLINIVFKTFFYLRRFCEQNAGHKMCEFRGIWLNYFLFL</sequence>
<organism evidence="2 3">
    <name type="scientific">Serratia ureilytica</name>
    <dbReference type="NCBI Taxonomy" id="300181"/>
    <lineage>
        <taxon>Bacteria</taxon>
        <taxon>Pseudomonadati</taxon>
        <taxon>Pseudomonadota</taxon>
        <taxon>Gammaproteobacteria</taxon>
        <taxon>Enterobacterales</taxon>
        <taxon>Yersiniaceae</taxon>
        <taxon>Serratia</taxon>
    </lineage>
</organism>
<dbReference type="AlphaFoldDB" id="A0A9X9G4A3"/>
<keyword evidence="1" id="KW-0812">Transmembrane</keyword>
<dbReference type="Proteomes" id="UP000321307">
    <property type="component" value="Unassembled WGS sequence"/>
</dbReference>
<dbReference type="EMBL" id="VOUP01000002">
    <property type="protein sequence ID" value="TXE31981.1"/>
    <property type="molecule type" value="Genomic_DNA"/>
</dbReference>
<gene>
    <name evidence="2" type="ORF">FOT63_06410</name>
</gene>
<keyword evidence="1" id="KW-0472">Membrane</keyword>
<accession>A0A9X9G4A3</accession>
<reference evidence="2 3" key="1">
    <citation type="submission" date="2019-07" db="EMBL/GenBank/DDBJ databases">
        <title>Serratia strains were isolated from fresh produce.</title>
        <authorList>
            <person name="Cho G.-S."/>
            <person name="Stein M."/>
            <person name="Lee W."/>
            <person name="Suh S.H."/>
            <person name="Franz C.M.A.P."/>
        </authorList>
    </citation>
    <scope>NUCLEOTIDE SEQUENCE [LARGE SCALE GENOMIC DNA]</scope>
    <source>
        <strain evidence="2 3">S17</strain>
    </source>
</reference>
<comment type="caution">
    <text evidence="2">The sequence shown here is derived from an EMBL/GenBank/DDBJ whole genome shotgun (WGS) entry which is preliminary data.</text>
</comment>
<feature type="transmembrane region" description="Helical" evidence="1">
    <location>
        <begin position="7"/>
        <end position="26"/>
    </location>
</feature>
<evidence type="ECO:0000313" key="2">
    <source>
        <dbReference type="EMBL" id="TXE31981.1"/>
    </source>
</evidence>
<evidence type="ECO:0000256" key="1">
    <source>
        <dbReference type="SAM" id="Phobius"/>
    </source>
</evidence>
<protein>
    <submittedName>
        <fullName evidence="2">Uncharacterized protein</fullName>
    </submittedName>
</protein>
<keyword evidence="1" id="KW-1133">Transmembrane helix</keyword>
<proteinExistence type="predicted"/>
<evidence type="ECO:0000313" key="3">
    <source>
        <dbReference type="Proteomes" id="UP000321307"/>
    </source>
</evidence>
<name>A0A9X9G4A3_9GAMM</name>